<accession>A0A2R6XGK3</accession>
<name>A0A2R6XGK3_MARPO</name>
<evidence type="ECO:0000313" key="1">
    <source>
        <dbReference type="EMBL" id="PTQ45221.1"/>
    </source>
</evidence>
<proteinExistence type="predicted"/>
<dbReference type="AlphaFoldDB" id="A0A2R6XGK3"/>
<organism evidence="1 2">
    <name type="scientific">Marchantia polymorpha</name>
    <name type="common">Common liverwort</name>
    <name type="synonym">Marchantia aquatica</name>
    <dbReference type="NCBI Taxonomy" id="3197"/>
    <lineage>
        <taxon>Eukaryota</taxon>
        <taxon>Viridiplantae</taxon>
        <taxon>Streptophyta</taxon>
        <taxon>Embryophyta</taxon>
        <taxon>Marchantiophyta</taxon>
        <taxon>Marchantiopsida</taxon>
        <taxon>Marchantiidae</taxon>
        <taxon>Marchantiales</taxon>
        <taxon>Marchantiaceae</taxon>
        <taxon>Marchantia</taxon>
    </lineage>
</organism>
<gene>
    <name evidence="1" type="ORF">MARPO_0015s0037</name>
</gene>
<reference evidence="2" key="1">
    <citation type="journal article" date="2017" name="Cell">
        <title>Insights into land plant evolution garnered from the Marchantia polymorpha genome.</title>
        <authorList>
            <person name="Bowman J.L."/>
            <person name="Kohchi T."/>
            <person name="Yamato K.T."/>
            <person name="Jenkins J."/>
            <person name="Shu S."/>
            <person name="Ishizaki K."/>
            <person name="Yamaoka S."/>
            <person name="Nishihama R."/>
            <person name="Nakamura Y."/>
            <person name="Berger F."/>
            <person name="Adam C."/>
            <person name="Aki S.S."/>
            <person name="Althoff F."/>
            <person name="Araki T."/>
            <person name="Arteaga-Vazquez M.A."/>
            <person name="Balasubrmanian S."/>
            <person name="Barry K."/>
            <person name="Bauer D."/>
            <person name="Boehm C.R."/>
            <person name="Briginshaw L."/>
            <person name="Caballero-Perez J."/>
            <person name="Catarino B."/>
            <person name="Chen F."/>
            <person name="Chiyoda S."/>
            <person name="Chovatia M."/>
            <person name="Davies K.M."/>
            <person name="Delmans M."/>
            <person name="Demura T."/>
            <person name="Dierschke T."/>
            <person name="Dolan L."/>
            <person name="Dorantes-Acosta A.E."/>
            <person name="Eklund D.M."/>
            <person name="Florent S.N."/>
            <person name="Flores-Sandoval E."/>
            <person name="Fujiyama A."/>
            <person name="Fukuzawa H."/>
            <person name="Galik B."/>
            <person name="Grimanelli D."/>
            <person name="Grimwood J."/>
            <person name="Grossniklaus U."/>
            <person name="Hamada T."/>
            <person name="Haseloff J."/>
            <person name="Hetherington A.J."/>
            <person name="Higo A."/>
            <person name="Hirakawa Y."/>
            <person name="Hundley H.N."/>
            <person name="Ikeda Y."/>
            <person name="Inoue K."/>
            <person name="Inoue S.I."/>
            <person name="Ishida S."/>
            <person name="Jia Q."/>
            <person name="Kakita M."/>
            <person name="Kanazawa T."/>
            <person name="Kawai Y."/>
            <person name="Kawashima T."/>
            <person name="Kennedy M."/>
            <person name="Kinose K."/>
            <person name="Kinoshita T."/>
            <person name="Kohara Y."/>
            <person name="Koide E."/>
            <person name="Komatsu K."/>
            <person name="Kopischke S."/>
            <person name="Kubo M."/>
            <person name="Kyozuka J."/>
            <person name="Lagercrantz U."/>
            <person name="Lin S.S."/>
            <person name="Lindquist E."/>
            <person name="Lipzen A.M."/>
            <person name="Lu C.W."/>
            <person name="De Luna E."/>
            <person name="Martienssen R.A."/>
            <person name="Minamino N."/>
            <person name="Mizutani M."/>
            <person name="Mizutani M."/>
            <person name="Mochizuki N."/>
            <person name="Monte I."/>
            <person name="Mosher R."/>
            <person name="Nagasaki H."/>
            <person name="Nakagami H."/>
            <person name="Naramoto S."/>
            <person name="Nishitani K."/>
            <person name="Ohtani M."/>
            <person name="Okamoto T."/>
            <person name="Okumura M."/>
            <person name="Phillips J."/>
            <person name="Pollak B."/>
            <person name="Reinders A."/>
            <person name="Rovekamp M."/>
            <person name="Sano R."/>
            <person name="Sawa S."/>
            <person name="Schmid M.W."/>
            <person name="Shirakawa M."/>
            <person name="Solano R."/>
            <person name="Spunde A."/>
            <person name="Suetsugu N."/>
            <person name="Sugano S."/>
            <person name="Sugiyama A."/>
            <person name="Sun R."/>
            <person name="Suzuki Y."/>
            <person name="Takenaka M."/>
            <person name="Takezawa D."/>
            <person name="Tomogane H."/>
            <person name="Tsuzuki M."/>
            <person name="Ueda T."/>
            <person name="Umeda M."/>
            <person name="Ward J.M."/>
            <person name="Watanabe Y."/>
            <person name="Yazaki K."/>
            <person name="Yokoyama R."/>
            <person name="Yoshitake Y."/>
            <person name="Yotsui I."/>
            <person name="Zachgo S."/>
            <person name="Schmutz J."/>
        </authorList>
    </citation>
    <scope>NUCLEOTIDE SEQUENCE [LARGE SCALE GENOMIC DNA]</scope>
    <source>
        <strain evidence="2">Tak-1</strain>
    </source>
</reference>
<dbReference type="EMBL" id="KZ772687">
    <property type="protein sequence ID" value="PTQ45221.1"/>
    <property type="molecule type" value="Genomic_DNA"/>
</dbReference>
<sequence>MVRVLRTEFSKADILQKRVVCRLVTSVYHVRCDLGSEPVPSGWGPASAETRIRVPVPLQLNDPGEVISSSGDHPGPQKPLPFSFCCSRLSKLSVLGCNVIKLAPITLLPRTTRSTLHITFVSVTTSHRHVELRLRQEDQQWRQLRLQLQGVRALLLIRDEHKLQGILLAGPRAGRIQGGRTRSTFLRRPRAHAVIHQGTSSDGHAITW</sequence>
<protein>
    <submittedName>
        <fullName evidence="1">Uncharacterized protein</fullName>
    </submittedName>
</protein>
<dbReference type="Proteomes" id="UP000244005">
    <property type="component" value="Unassembled WGS sequence"/>
</dbReference>
<evidence type="ECO:0000313" key="2">
    <source>
        <dbReference type="Proteomes" id="UP000244005"/>
    </source>
</evidence>
<keyword evidence="2" id="KW-1185">Reference proteome</keyword>